<comment type="subcellular location">
    <subcellularLocation>
        <location evidence="1">Secreted</location>
    </subcellularLocation>
</comment>
<evidence type="ECO:0000256" key="7">
    <source>
        <dbReference type="RuleBase" id="RU000411"/>
    </source>
</evidence>
<organism evidence="9">
    <name type="scientific">Amblyomma aureolatum</name>
    <dbReference type="NCBI Taxonomy" id="187763"/>
    <lineage>
        <taxon>Eukaryota</taxon>
        <taxon>Metazoa</taxon>
        <taxon>Ecdysozoa</taxon>
        <taxon>Arthropoda</taxon>
        <taxon>Chelicerata</taxon>
        <taxon>Arachnida</taxon>
        <taxon>Acari</taxon>
        <taxon>Parasitiformes</taxon>
        <taxon>Ixodida</taxon>
        <taxon>Ixodoidea</taxon>
        <taxon>Ixodidae</taxon>
        <taxon>Amblyomminae</taxon>
        <taxon>Amblyomma</taxon>
    </lineage>
</organism>
<dbReference type="Gene3D" id="2.30.39.10">
    <property type="entry name" value="Alpha-1-antitrypsin, domain 1"/>
    <property type="match status" value="1"/>
</dbReference>
<dbReference type="Pfam" id="PF00079">
    <property type="entry name" value="Serpin"/>
    <property type="match status" value="1"/>
</dbReference>
<feature type="domain" description="Serpin" evidence="8">
    <location>
        <begin position="18"/>
        <end position="332"/>
    </location>
</feature>
<evidence type="ECO:0000256" key="4">
    <source>
        <dbReference type="ARBA" id="ARBA00022690"/>
    </source>
</evidence>
<dbReference type="InterPro" id="IPR036186">
    <property type="entry name" value="Serpin_sf"/>
</dbReference>
<protein>
    <submittedName>
        <fullName evidence="9">Putative serpin</fullName>
    </submittedName>
</protein>
<dbReference type="PANTHER" id="PTHR11461:SF211">
    <property type="entry name" value="GH10112P-RELATED"/>
    <property type="match status" value="1"/>
</dbReference>
<keyword evidence="4" id="KW-0646">Protease inhibitor</keyword>
<dbReference type="EMBL" id="GFAC01000123">
    <property type="protein sequence ID" value="JAT99065.1"/>
    <property type="molecule type" value="mRNA"/>
</dbReference>
<name>A0A1E1XIH7_9ACAR</name>
<dbReference type="SMART" id="SM00093">
    <property type="entry name" value="SERPIN"/>
    <property type="match status" value="1"/>
</dbReference>
<reference evidence="9" key="1">
    <citation type="journal article" date="2017" name="Front. Cell. Infect. Microbiol.">
        <title>The Distinct Transcriptional Response of the Midgut of Amblyomma sculptum and Amblyomma aureolatum Ticks to Rickettsia rickettsii Correlates to Their Differences in Susceptibility to Infection.</title>
        <authorList>
            <person name="Martins L.A."/>
            <person name="Galletti M.F.B.M."/>
            <person name="Ribeiro J.M."/>
            <person name="Fujita A."/>
            <person name="Costa F.B."/>
            <person name="Labruna M.B."/>
            <person name="Daffre S."/>
            <person name="Fogaca A.C."/>
        </authorList>
    </citation>
    <scope>NUCLEOTIDE SEQUENCE</scope>
</reference>
<feature type="non-terminal residue" evidence="9">
    <location>
        <position position="333"/>
    </location>
</feature>
<keyword evidence="5" id="KW-0722">Serine protease inhibitor</keyword>
<dbReference type="GO" id="GO:0004867">
    <property type="term" value="F:serine-type endopeptidase inhibitor activity"/>
    <property type="evidence" value="ECO:0007669"/>
    <property type="project" value="UniProtKB-KW"/>
</dbReference>
<evidence type="ECO:0000256" key="5">
    <source>
        <dbReference type="ARBA" id="ARBA00022900"/>
    </source>
</evidence>
<feature type="non-terminal residue" evidence="9">
    <location>
        <position position="1"/>
    </location>
</feature>
<keyword evidence="3" id="KW-0964">Secreted</keyword>
<evidence type="ECO:0000256" key="1">
    <source>
        <dbReference type="ARBA" id="ARBA00004613"/>
    </source>
</evidence>
<keyword evidence="6" id="KW-0325">Glycoprotein</keyword>
<dbReference type="InterPro" id="IPR042185">
    <property type="entry name" value="Serpin_sf_2"/>
</dbReference>
<evidence type="ECO:0000313" key="9">
    <source>
        <dbReference type="EMBL" id="JAT99065.1"/>
    </source>
</evidence>
<dbReference type="CDD" id="cd00172">
    <property type="entry name" value="serpin"/>
    <property type="match status" value="1"/>
</dbReference>
<accession>A0A1E1XIH7</accession>
<sequence length="333" mass="37133">TATMATNPLGDLVLGFSLDLHKQLVSEGGHSGNIFYSPFSISAVLSMTLAGVRNNTAKELSAVLHVSGDDVHNQFSDFLSKLRASTDNMKLHIANRIYAEETIPVLDSYLSLLRDCYESTVESVDFRNDFENVRQRINAWVEEITDSKITGLLPKGTLSVYTTMVLVDAIYMKGLWSSPFDPSDTHRSDFHLDSRKKKEVDMMYRKRAYKMCSDEELRITALEVPYLGNSASMVVVLPDDVEGLSKLEQLLTASKLANVLKNLKISIDVELYLPKFKLEHTIDLRGTLEAMGVKDLFTSKADFSAITHKKDVAVSDVIHKAFLEVDEKGTEAA</sequence>
<comment type="similarity">
    <text evidence="2 7">Belongs to the serpin family.</text>
</comment>
<evidence type="ECO:0000256" key="6">
    <source>
        <dbReference type="ARBA" id="ARBA00023180"/>
    </source>
</evidence>
<dbReference type="SUPFAM" id="SSF56574">
    <property type="entry name" value="Serpins"/>
    <property type="match status" value="1"/>
</dbReference>
<dbReference type="InterPro" id="IPR042178">
    <property type="entry name" value="Serpin_sf_1"/>
</dbReference>
<dbReference type="Gene3D" id="3.30.497.10">
    <property type="entry name" value="Antithrombin, subunit I, domain 2"/>
    <property type="match status" value="1"/>
</dbReference>
<dbReference type="InterPro" id="IPR023796">
    <property type="entry name" value="Serpin_dom"/>
</dbReference>
<evidence type="ECO:0000256" key="3">
    <source>
        <dbReference type="ARBA" id="ARBA00022525"/>
    </source>
</evidence>
<evidence type="ECO:0000259" key="8">
    <source>
        <dbReference type="SMART" id="SM00093"/>
    </source>
</evidence>
<dbReference type="InterPro" id="IPR000215">
    <property type="entry name" value="Serpin_fam"/>
</dbReference>
<evidence type="ECO:0000256" key="2">
    <source>
        <dbReference type="ARBA" id="ARBA00009500"/>
    </source>
</evidence>
<dbReference type="PANTHER" id="PTHR11461">
    <property type="entry name" value="SERINE PROTEASE INHIBITOR, SERPIN"/>
    <property type="match status" value="1"/>
</dbReference>
<dbReference type="AlphaFoldDB" id="A0A1E1XIH7"/>
<proteinExistence type="evidence at transcript level"/>
<dbReference type="GO" id="GO:0005615">
    <property type="term" value="C:extracellular space"/>
    <property type="evidence" value="ECO:0007669"/>
    <property type="project" value="InterPro"/>
</dbReference>